<dbReference type="GO" id="GO:0034755">
    <property type="term" value="P:iron ion transmembrane transport"/>
    <property type="evidence" value="ECO:0007669"/>
    <property type="project" value="TreeGrafter"/>
</dbReference>
<dbReference type="RefSeq" id="WP_146400323.1">
    <property type="nucleotide sequence ID" value="NZ_SJPJ01000001.1"/>
</dbReference>
<feature type="transmembrane region" description="Helical" evidence="7">
    <location>
        <begin position="200"/>
        <end position="221"/>
    </location>
</feature>
<gene>
    <name evidence="8" type="ORF">CA13_47350</name>
</gene>
<evidence type="ECO:0000256" key="7">
    <source>
        <dbReference type="SAM" id="Phobius"/>
    </source>
</evidence>
<evidence type="ECO:0000256" key="2">
    <source>
        <dbReference type="ARBA" id="ARBA00022448"/>
    </source>
</evidence>
<protein>
    <submittedName>
        <fullName evidence="8">Manganese transport protein MntH</fullName>
    </submittedName>
</protein>
<feature type="transmembrane region" description="Helical" evidence="7">
    <location>
        <begin position="329"/>
        <end position="348"/>
    </location>
</feature>
<keyword evidence="2" id="KW-0813">Transport</keyword>
<feature type="transmembrane region" description="Helical" evidence="7">
    <location>
        <begin position="446"/>
        <end position="465"/>
    </location>
</feature>
<dbReference type="Proteomes" id="UP000315010">
    <property type="component" value="Unassembled WGS sequence"/>
</dbReference>
<accession>A0A5C5Z7U7</accession>
<keyword evidence="5 7" id="KW-1133">Transmembrane helix</keyword>
<dbReference type="InterPro" id="IPR001046">
    <property type="entry name" value="NRAMP_fam"/>
</dbReference>
<dbReference type="GO" id="GO:0015086">
    <property type="term" value="F:cadmium ion transmembrane transporter activity"/>
    <property type="evidence" value="ECO:0007669"/>
    <property type="project" value="TreeGrafter"/>
</dbReference>
<evidence type="ECO:0000313" key="9">
    <source>
        <dbReference type="Proteomes" id="UP000315010"/>
    </source>
</evidence>
<feature type="transmembrane region" description="Helical" evidence="7">
    <location>
        <begin position="422"/>
        <end position="440"/>
    </location>
</feature>
<feature type="transmembrane region" description="Helical" evidence="7">
    <location>
        <begin position="108"/>
        <end position="129"/>
    </location>
</feature>
<dbReference type="GO" id="GO:0015293">
    <property type="term" value="F:symporter activity"/>
    <property type="evidence" value="ECO:0007669"/>
    <property type="project" value="UniProtKB-KW"/>
</dbReference>
<reference evidence="8 9" key="1">
    <citation type="submission" date="2019-02" db="EMBL/GenBank/DDBJ databases">
        <title>Deep-cultivation of Planctomycetes and their phenomic and genomic characterization uncovers novel biology.</title>
        <authorList>
            <person name="Wiegand S."/>
            <person name="Jogler M."/>
            <person name="Boedeker C."/>
            <person name="Pinto D."/>
            <person name="Vollmers J."/>
            <person name="Rivas-Marin E."/>
            <person name="Kohn T."/>
            <person name="Peeters S.H."/>
            <person name="Heuer A."/>
            <person name="Rast P."/>
            <person name="Oberbeckmann S."/>
            <person name="Bunk B."/>
            <person name="Jeske O."/>
            <person name="Meyerdierks A."/>
            <person name="Storesund J.E."/>
            <person name="Kallscheuer N."/>
            <person name="Luecker S."/>
            <person name="Lage O.M."/>
            <person name="Pohl T."/>
            <person name="Merkel B.J."/>
            <person name="Hornburger P."/>
            <person name="Mueller R.-W."/>
            <person name="Bruemmer F."/>
            <person name="Labrenz M."/>
            <person name="Spormann A.M."/>
            <person name="Op Den Camp H."/>
            <person name="Overmann J."/>
            <person name="Amann R."/>
            <person name="Jetten M.S.M."/>
            <person name="Mascher T."/>
            <person name="Medema M.H."/>
            <person name="Devos D.P."/>
            <person name="Kaster A.-K."/>
            <person name="Ovreas L."/>
            <person name="Rohde M."/>
            <person name="Galperin M.Y."/>
            <person name="Jogler C."/>
        </authorList>
    </citation>
    <scope>NUCLEOTIDE SEQUENCE [LARGE SCALE GENOMIC DNA]</scope>
    <source>
        <strain evidence="8 9">CA13</strain>
    </source>
</reference>
<dbReference type="PANTHER" id="PTHR11706">
    <property type="entry name" value="SOLUTE CARRIER PROTEIN FAMILY 11 MEMBER"/>
    <property type="match status" value="1"/>
</dbReference>
<sequence>MAEQEAAKITDTNQAEAEVAELQRLNSLPFASSAMGYIKRTGPGLLQSAMTLGAGSAAASVIAGASFGYKLLWVQPVAMFLGVMMLGALSNVVLTTGERPYKSFGREIGKWLVVLWALGTIMSSIIWHFPQYGLAASAARDLGAMQGIVSVPPDVTAANAVLEEAQKTNDESQINAASDQLSLAKKETSALGLGFTDSGLLLSFGIGLLILCVNIVTTFNYGGDSRGVRLYEWFLRGCIALIVIMFGIVVLAKIDVVAADIGEIFKGFIGWYGIPNLWNTDGTMNNSTVTQVLGMLGAAVGINMTFLYPYSLLKKGWGKDHKKLARWDLGMTMFLPFVLVTSLVIIAMKVGGVYDGADVVNTTIKPLGAAKALGGVLGENAGRVIFDLGLIGMTCGAISTHMVVCGFTFCEMFGLKQTKTRFRLFALVPAIGILGVVSSLPIWFPVAASAVCFTMLPIAYFAFLIMNNKRSYIGDAVGSGWTRVAFNIILVIALAVATIGSGIKIYGNVIKKLLPEKEATAAAVEADTKPLPIE</sequence>
<feature type="transmembrane region" description="Helical" evidence="7">
    <location>
        <begin position="485"/>
        <end position="506"/>
    </location>
</feature>
<evidence type="ECO:0000256" key="4">
    <source>
        <dbReference type="ARBA" id="ARBA00022847"/>
    </source>
</evidence>
<evidence type="ECO:0000256" key="5">
    <source>
        <dbReference type="ARBA" id="ARBA00022989"/>
    </source>
</evidence>
<feature type="transmembrane region" description="Helical" evidence="7">
    <location>
        <begin position="73"/>
        <end position="96"/>
    </location>
</feature>
<evidence type="ECO:0000256" key="3">
    <source>
        <dbReference type="ARBA" id="ARBA00022692"/>
    </source>
</evidence>
<dbReference type="EMBL" id="SJPJ01000001">
    <property type="protein sequence ID" value="TWT83270.1"/>
    <property type="molecule type" value="Genomic_DNA"/>
</dbReference>
<dbReference type="Pfam" id="PF01566">
    <property type="entry name" value="Nramp"/>
    <property type="match status" value="1"/>
</dbReference>
<dbReference type="PANTHER" id="PTHR11706:SF33">
    <property type="entry name" value="NATURAL RESISTANCE-ASSOCIATED MACROPHAGE PROTEIN 2"/>
    <property type="match status" value="1"/>
</dbReference>
<organism evidence="8 9">
    <name type="scientific">Novipirellula herctigrandis</name>
    <dbReference type="NCBI Taxonomy" id="2527986"/>
    <lineage>
        <taxon>Bacteria</taxon>
        <taxon>Pseudomonadati</taxon>
        <taxon>Planctomycetota</taxon>
        <taxon>Planctomycetia</taxon>
        <taxon>Pirellulales</taxon>
        <taxon>Pirellulaceae</taxon>
        <taxon>Novipirellula</taxon>
    </lineage>
</organism>
<comment type="subcellular location">
    <subcellularLocation>
        <location evidence="1">Membrane</location>
        <topology evidence="1">Multi-pass membrane protein</topology>
    </subcellularLocation>
</comment>
<keyword evidence="3 7" id="KW-0812">Transmembrane</keyword>
<keyword evidence="9" id="KW-1185">Reference proteome</keyword>
<evidence type="ECO:0000256" key="6">
    <source>
        <dbReference type="ARBA" id="ARBA00023136"/>
    </source>
</evidence>
<evidence type="ECO:0000256" key="1">
    <source>
        <dbReference type="ARBA" id="ARBA00004141"/>
    </source>
</evidence>
<name>A0A5C5Z7U7_9BACT</name>
<feature type="transmembrane region" description="Helical" evidence="7">
    <location>
        <begin position="388"/>
        <end position="410"/>
    </location>
</feature>
<feature type="transmembrane region" description="Helical" evidence="7">
    <location>
        <begin position="45"/>
        <end position="67"/>
    </location>
</feature>
<keyword evidence="4" id="KW-0769">Symport</keyword>
<feature type="transmembrane region" description="Helical" evidence="7">
    <location>
        <begin position="233"/>
        <end position="252"/>
    </location>
</feature>
<dbReference type="AlphaFoldDB" id="A0A5C5Z7U7"/>
<dbReference type="OrthoDB" id="236847at2"/>
<keyword evidence="6 7" id="KW-0472">Membrane</keyword>
<dbReference type="GO" id="GO:0005886">
    <property type="term" value="C:plasma membrane"/>
    <property type="evidence" value="ECO:0007669"/>
    <property type="project" value="TreeGrafter"/>
</dbReference>
<evidence type="ECO:0000313" key="8">
    <source>
        <dbReference type="EMBL" id="TWT83270.1"/>
    </source>
</evidence>
<dbReference type="GO" id="GO:0005384">
    <property type="term" value="F:manganese ion transmembrane transporter activity"/>
    <property type="evidence" value="ECO:0007669"/>
    <property type="project" value="TreeGrafter"/>
</dbReference>
<comment type="caution">
    <text evidence="8">The sequence shown here is derived from an EMBL/GenBank/DDBJ whole genome shotgun (WGS) entry which is preliminary data.</text>
</comment>
<proteinExistence type="predicted"/>
<feature type="transmembrane region" description="Helical" evidence="7">
    <location>
        <begin position="288"/>
        <end position="308"/>
    </location>
</feature>